<organism evidence="1 2">
    <name type="scientific">Alkalilimnicola ehrlichii</name>
    <dbReference type="NCBI Taxonomy" id="351052"/>
    <lineage>
        <taxon>Bacteria</taxon>
        <taxon>Pseudomonadati</taxon>
        <taxon>Pseudomonadota</taxon>
        <taxon>Gammaproteobacteria</taxon>
        <taxon>Chromatiales</taxon>
        <taxon>Ectothiorhodospiraceae</taxon>
        <taxon>Alkalilimnicola</taxon>
    </lineage>
</organism>
<dbReference type="Proteomes" id="UP000256763">
    <property type="component" value="Unassembled WGS sequence"/>
</dbReference>
<accession>A0A3E0WM46</accession>
<protein>
    <submittedName>
        <fullName evidence="1">Ypar14, super integron cassette</fullName>
    </submittedName>
</protein>
<sequence>MLVWDETDVLTVLEVIPEVEGDGIWHRYVVQRHGIELTVTIYQYDADVWFEMRSLGIEKPIFSMRIIDCPGIARKLDSTGEYLEFAASKCFGSRYDGEQTIPYGARVYARPTINVALFG</sequence>
<comment type="caution">
    <text evidence="1">The sequence shown here is derived from an EMBL/GenBank/DDBJ whole genome shotgun (WGS) entry which is preliminary data.</text>
</comment>
<dbReference type="RefSeq" id="WP_116303459.1">
    <property type="nucleotide sequence ID" value="NZ_NFZV01000022.1"/>
</dbReference>
<dbReference type="OrthoDB" id="6912254at2"/>
<evidence type="ECO:0000313" key="2">
    <source>
        <dbReference type="Proteomes" id="UP000256763"/>
    </source>
</evidence>
<reference evidence="2" key="1">
    <citation type="submission" date="2017-05" db="EMBL/GenBank/DDBJ databases">
        <authorList>
            <person name="Sharma S."/>
            <person name="Sidhu C."/>
            <person name="Pinnaka A.K."/>
        </authorList>
    </citation>
    <scope>NUCLEOTIDE SEQUENCE [LARGE SCALE GENOMIC DNA]</scope>
    <source>
        <strain evidence="2">AK93</strain>
    </source>
</reference>
<keyword evidence="2" id="KW-1185">Reference proteome</keyword>
<evidence type="ECO:0000313" key="1">
    <source>
        <dbReference type="EMBL" id="RFA33221.1"/>
    </source>
</evidence>
<proteinExistence type="predicted"/>
<gene>
    <name evidence="1" type="ORF">CAL65_17785</name>
</gene>
<dbReference type="AlphaFoldDB" id="A0A3E0WM46"/>
<dbReference type="EMBL" id="NFZW01000022">
    <property type="protein sequence ID" value="RFA33221.1"/>
    <property type="molecule type" value="Genomic_DNA"/>
</dbReference>
<name>A0A3E0WM46_9GAMM</name>